<dbReference type="PROSITE" id="PS50405">
    <property type="entry name" value="GST_CTER"/>
    <property type="match status" value="1"/>
</dbReference>
<proteinExistence type="predicted"/>
<dbReference type="InterPro" id="IPR010987">
    <property type="entry name" value="Glutathione-S-Trfase_C-like"/>
</dbReference>
<evidence type="ECO:0000313" key="8">
    <source>
        <dbReference type="Proteomes" id="UP000095284"/>
    </source>
</evidence>
<dbReference type="AlphaFoldDB" id="A0A1I7S2U2"/>
<feature type="compositionally biased region" description="Basic and acidic residues" evidence="5">
    <location>
        <begin position="210"/>
        <end position="230"/>
    </location>
</feature>
<dbReference type="GO" id="GO:0003746">
    <property type="term" value="F:translation elongation factor activity"/>
    <property type="evidence" value="ECO:0007669"/>
    <property type="project" value="UniProtKB-UniRule"/>
</dbReference>
<evidence type="ECO:0000256" key="4">
    <source>
        <dbReference type="PROSITE-ProRule" id="PRU00519"/>
    </source>
</evidence>
<dbReference type="eggNOG" id="KOG1627">
    <property type="taxonomic scope" value="Eukaryota"/>
</dbReference>
<dbReference type="SMART" id="SM01183">
    <property type="entry name" value="EF1G"/>
    <property type="match status" value="1"/>
</dbReference>
<dbReference type="FunFam" id="3.30.70.1010:FF:000001">
    <property type="entry name" value="Elongation factor 1-gamma 1"/>
    <property type="match status" value="1"/>
</dbReference>
<feature type="region of interest" description="Disordered" evidence="5">
    <location>
        <begin position="206"/>
        <end position="243"/>
    </location>
</feature>
<evidence type="ECO:0000313" key="9">
    <source>
        <dbReference type="WBParaSite" id="BXY_0732200.1"/>
    </source>
</evidence>
<dbReference type="Proteomes" id="UP000095284">
    <property type="component" value="Unplaced"/>
</dbReference>
<dbReference type="SUPFAM" id="SSF89942">
    <property type="entry name" value="eEF1-gamma domain"/>
    <property type="match status" value="1"/>
</dbReference>
<name>A0A1I7S2U2_BURXY</name>
<dbReference type="PANTHER" id="PTHR43986:SF1">
    <property type="entry name" value="ELONGATION FACTOR 1-GAMMA"/>
    <property type="match status" value="1"/>
</dbReference>
<dbReference type="InterPro" id="IPR036282">
    <property type="entry name" value="Glutathione-S-Trfase_C_sf"/>
</dbReference>
<dbReference type="eggNOG" id="KOG0867">
    <property type="taxonomic scope" value="Eukaryota"/>
</dbReference>
<dbReference type="CDD" id="cd03181">
    <property type="entry name" value="GST_C_EF1Bgamma_like"/>
    <property type="match status" value="1"/>
</dbReference>
<feature type="domain" description="EF-1-gamma C-terminal" evidence="6">
    <location>
        <begin position="248"/>
        <end position="406"/>
    </location>
</feature>
<dbReference type="InterPro" id="IPR036433">
    <property type="entry name" value="EF1B_G_C_sf"/>
</dbReference>
<keyword evidence="1 4" id="KW-0251">Elongation factor</keyword>
<dbReference type="WBParaSite" id="BXY_0732200.1">
    <property type="protein sequence ID" value="BXY_0732200.1"/>
    <property type="gene ID" value="BXY_0732200"/>
</dbReference>
<dbReference type="SUPFAM" id="SSF47616">
    <property type="entry name" value="GST C-terminal domain-like"/>
    <property type="match status" value="1"/>
</dbReference>
<dbReference type="PANTHER" id="PTHR43986">
    <property type="entry name" value="ELONGATION FACTOR 1-GAMMA"/>
    <property type="match status" value="1"/>
</dbReference>
<protein>
    <recommendedName>
        <fullName evidence="3">eEF-1B gamma</fullName>
    </recommendedName>
</protein>
<dbReference type="SUPFAM" id="SSF52833">
    <property type="entry name" value="Thioredoxin-like"/>
    <property type="match status" value="1"/>
</dbReference>
<reference evidence="9" key="1">
    <citation type="submission" date="2016-11" db="UniProtKB">
        <authorList>
            <consortium name="WormBaseParasite"/>
        </authorList>
    </citation>
    <scope>IDENTIFICATION</scope>
</reference>
<dbReference type="GO" id="GO:0005737">
    <property type="term" value="C:cytoplasm"/>
    <property type="evidence" value="ECO:0007669"/>
    <property type="project" value="TreeGrafter"/>
</dbReference>
<dbReference type="InterPro" id="IPR001662">
    <property type="entry name" value="EF1B_G_C"/>
</dbReference>
<evidence type="ECO:0000256" key="2">
    <source>
        <dbReference type="ARBA" id="ARBA00022917"/>
    </source>
</evidence>
<dbReference type="PROSITE" id="PS50040">
    <property type="entry name" value="EF1G_C"/>
    <property type="match status" value="1"/>
</dbReference>
<dbReference type="Gene3D" id="3.40.30.10">
    <property type="entry name" value="Glutaredoxin"/>
    <property type="match status" value="1"/>
</dbReference>
<evidence type="ECO:0000259" key="6">
    <source>
        <dbReference type="PROSITE" id="PS50040"/>
    </source>
</evidence>
<dbReference type="Pfam" id="PF00647">
    <property type="entry name" value="EF1G"/>
    <property type="match status" value="1"/>
</dbReference>
<dbReference type="InterPro" id="IPR004046">
    <property type="entry name" value="GST_C"/>
</dbReference>
<keyword evidence="2 4" id="KW-0648">Protein biosynthesis</keyword>
<evidence type="ECO:0000256" key="3">
    <source>
        <dbReference type="ARBA" id="ARBA00030426"/>
    </source>
</evidence>
<dbReference type="GO" id="GO:0005634">
    <property type="term" value="C:nucleus"/>
    <property type="evidence" value="ECO:0007669"/>
    <property type="project" value="TreeGrafter"/>
</dbReference>
<dbReference type="InterPro" id="IPR036249">
    <property type="entry name" value="Thioredoxin-like_sf"/>
</dbReference>
<evidence type="ECO:0000259" key="7">
    <source>
        <dbReference type="PROSITE" id="PS50405"/>
    </source>
</evidence>
<dbReference type="InterPro" id="IPR050802">
    <property type="entry name" value="EF-GSTs"/>
</dbReference>
<dbReference type="FunFam" id="1.20.1050.10:FF:000006">
    <property type="entry name" value="Elongation factor 1 gamma"/>
    <property type="match status" value="1"/>
</dbReference>
<feature type="domain" description="GST C-terminal" evidence="7">
    <location>
        <begin position="70"/>
        <end position="198"/>
    </location>
</feature>
<sequence>MATVYGNSEGFRVQKVLVAAKVAGKTVQVKENVPADKFPLGLTPAFEEGETRLFGSDAIVRHLAAGNKQYLPEDPALLQWFQWADSELLPSALSYVLPSISVAHVDHDTLEHAKKEFLAQLQAFDKVLASKTFLVGERLSAADVSVALNLLPAYQHVLDEKARKSLVNVTRYFLTIVNQKVVKEVVGEVKLASAVAQFSQDQYNKIKPAPKKDEKKETKKPEKKKEDKPKPAAQEPEEDEPSAPVEKFVDPFLKFPAGKFNLDGFKRVYSNEDTDKSIPWFWENFEPENYSIWYGEYKYPKELTLTFMSCNLISGMFQRLEKLKKHAFASVCLFGTDNDSSISGIWIWRGHELAFELSPDWQVDYESYSWKKLDPADEKTKKTVNEYLAWEGDFDGKKFNQGKIFK</sequence>
<dbReference type="Pfam" id="PF00043">
    <property type="entry name" value="GST_C"/>
    <property type="match status" value="1"/>
</dbReference>
<evidence type="ECO:0000256" key="5">
    <source>
        <dbReference type="SAM" id="MobiDB-lite"/>
    </source>
</evidence>
<accession>A0A1I7S2U2</accession>
<organism evidence="8 9">
    <name type="scientific">Bursaphelenchus xylophilus</name>
    <name type="common">Pinewood nematode worm</name>
    <name type="synonym">Aphelenchoides xylophilus</name>
    <dbReference type="NCBI Taxonomy" id="6326"/>
    <lineage>
        <taxon>Eukaryota</taxon>
        <taxon>Metazoa</taxon>
        <taxon>Ecdysozoa</taxon>
        <taxon>Nematoda</taxon>
        <taxon>Chromadorea</taxon>
        <taxon>Rhabditida</taxon>
        <taxon>Tylenchina</taxon>
        <taxon>Tylenchomorpha</taxon>
        <taxon>Aphelenchoidea</taxon>
        <taxon>Aphelenchoididae</taxon>
        <taxon>Bursaphelenchus</taxon>
    </lineage>
</organism>
<dbReference type="Gene3D" id="3.30.70.1010">
    <property type="entry name" value="Translation elongation factor EF1B, gamma chain, conserved domain"/>
    <property type="match status" value="1"/>
</dbReference>
<dbReference type="Gene3D" id="1.20.1050.10">
    <property type="match status" value="1"/>
</dbReference>
<evidence type="ECO:0000256" key="1">
    <source>
        <dbReference type="ARBA" id="ARBA00022768"/>
    </source>
</evidence>